<comment type="caution">
    <text evidence="2">The sequence shown here is derived from an EMBL/GenBank/DDBJ whole genome shotgun (WGS) entry which is preliminary data.</text>
</comment>
<dbReference type="Gene3D" id="3.40.50.10330">
    <property type="entry name" value="Probable inorganic polyphosphate/atp-NAD kinase, domain 1"/>
    <property type="match status" value="1"/>
</dbReference>
<dbReference type="Gene3D" id="2.60.200.40">
    <property type="match status" value="1"/>
</dbReference>
<dbReference type="EMBL" id="JAKOAV010000008">
    <property type="protein sequence ID" value="MDF9407995.1"/>
    <property type="molecule type" value="Genomic_DNA"/>
</dbReference>
<reference evidence="2" key="1">
    <citation type="submission" date="2022-02" db="EMBL/GenBank/DDBJ databases">
        <authorList>
            <person name="Leng L."/>
        </authorList>
    </citation>
    <scope>NUCLEOTIDE SEQUENCE</scope>
    <source>
        <strain evidence="2">JI</strain>
    </source>
</reference>
<dbReference type="GO" id="GO:0016301">
    <property type="term" value="F:kinase activity"/>
    <property type="evidence" value="ECO:0007669"/>
    <property type="project" value="InterPro"/>
</dbReference>
<accession>A0A9X4H1D4</accession>
<dbReference type="AlphaFoldDB" id="A0A9X4H1D4"/>
<name>A0A9X4H1D4_9FIRM</name>
<organism evidence="2 3">
    <name type="scientific">Pelotomaculum isophthalicicum JI</name>
    <dbReference type="NCBI Taxonomy" id="947010"/>
    <lineage>
        <taxon>Bacteria</taxon>
        <taxon>Bacillati</taxon>
        <taxon>Bacillota</taxon>
        <taxon>Clostridia</taxon>
        <taxon>Eubacteriales</taxon>
        <taxon>Desulfotomaculaceae</taxon>
        <taxon>Pelotomaculum</taxon>
    </lineage>
</organism>
<dbReference type="InterPro" id="IPR045540">
    <property type="entry name" value="YegS/DAGK_C"/>
</dbReference>
<dbReference type="Pfam" id="PF19279">
    <property type="entry name" value="YegS_C"/>
    <property type="match status" value="1"/>
</dbReference>
<dbReference type="SUPFAM" id="SSF111331">
    <property type="entry name" value="NAD kinase/diacylglycerol kinase-like"/>
    <property type="match status" value="1"/>
</dbReference>
<dbReference type="RefSeq" id="WP_277443263.1">
    <property type="nucleotide sequence ID" value="NZ_JAKOAV010000008.1"/>
</dbReference>
<protein>
    <recommendedName>
        <fullName evidence="1">DAGKc domain-containing protein</fullName>
    </recommendedName>
</protein>
<gene>
    <name evidence="2" type="ORF">L7E55_06415</name>
</gene>
<evidence type="ECO:0000259" key="1">
    <source>
        <dbReference type="PROSITE" id="PS50146"/>
    </source>
</evidence>
<keyword evidence="3" id="KW-1185">Reference proteome</keyword>
<dbReference type="InterPro" id="IPR016064">
    <property type="entry name" value="NAD/diacylglycerol_kinase_sf"/>
</dbReference>
<dbReference type="PROSITE" id="PS50146">
    <property type="entry name" value="DAGK"/>
    <property type="match status" value="1"/>
</dbReference>
<evidence type="ECO:0000313" key="2">
    <source>
        <dbReference type="EMBL" id="MDF9407995.1"/>
    </source>
</evidence>
<dbReference type="InterPro" id="IPR017438">
    <property type="entry name" value="ATP-NAD_kinase_N"/>
</dbReference>
<dbReference type="Proteomes" id="UP001154312">
    <property type="component" value="Unassembled WGS sequence"/>
</dbReference>
<proteinExistence type="predicted"/>
<sequence>MDYFACQDVVLGILPFGTVNSFARTLGIPLDLKGAVEAIVNGKVIDVDLGKVEEVVIANGRHFGVTPLAQSATADDRELTVFVMDTPNRWHTLKLWIVFLLGKATIFPQARFFNVKEVKLEASPPQCVEVDGEITAKTPVNITLVPEALKVMVPGNLRDISLESPRVSPDIK</sequence>
<dbReference type="InterPro" id="IPR001206">
    <property type="entry name" value="Diacylglycerol_kinase_cat_dom"/>
</dbReference>
<feature type="domain" description="DAGKc" evidence="1">
    <location>
        <begin position="1"/>
        <end position="55"/>
    </location>
</feature>
<evidence type="ECO:0000313" key="3">
    <source>
        <dbReference type="Proteomes" id="UP001154312"/>
    </source>
</evidence>
<dbReference type="Pfam" id="PF00781">
    <property type="entry name" value="DAGK_cat"/>
    <property type="match status" value="1"/>
</dbReference>